<evidence type="ECO:0000313" key="1">
    <source>
        <dbReference type="EMBL" id="PXV69583.1"/>
    </source>
</evidence>
<dbReference type="AlphaFoldDB" id="A0A318EAP0"/>
<comment type="caution">
    <text evidence="1">The sequence shown here is derived from an EMBL/GenBank/DDBJ whole genome shotgun (WGS) entry which is preliminary data.</text>
</comment>
<keyword evidence="2" id="KW-1185">Reference proteome</keyword>
<evidence type="ECO:0000313" key="2">
    <source>
        <dbReference type="Proteomes" id="UP000248330"/>
    </source>
</evidence>
<gene>
    <name evidence="1" type="ORF">C8D93_103157</name>
</gene>
<organism evidence="1 2">
    <name type="scientific">Sinimarinibacterium flocculans</name>
    <dbReference type="NCBI Taxonomy" id="985250"/>
    <lineage>
        <taxon>Bacteria</taxon>
        <taxon>Pseudomonadati</taxon>
        <taxon>Pseudomonadota</taxon>
        <taxon>Gammaproteobacteria</taxon>
        <taxon>Nevskiales</taxon>
        <taxon>Nevskiaceae</taxon>
        <taxon>Sinimarinibacterium</taxon>
    </lineage>
</organism>
<dbReference type="Proteomes" id="UP000248330">
    <property type="component" value="Unassembled WGS sequence"/>
</dbReference>
<name>A0A318EAP0_9GAMM</name>
<dbReference type="EMBL" id="QICN01000003">
    <property type="protein sequence ID" value="PXV69583.1"/>
    <property type="molecule type" value="Genomic_DNA"/>
</dbReference>
<protein>
    <submittedName>
        <fullName evidence="1">Uncharacterized protein</fullName>
    </submittedName>
</protein>
<dbReference type="RefSeq" id="WP_211307246.1">
    <property type="nucleotide sequence ID" value="NZ_CAKZQT010000021.1"/>
</dbReference>
<accession>A0A318EAP0</accession>
<sequence>MSATAAPHEAASPAEPDVVPCGALADGTLDAFVAAQGMRLQWIADGEPIPGSYWGESEAGLQKDTLFVRRDTPVHSALHELCHWLCMDPSRRQRLQTDAGGEDIEEAGVCYLQALLAETVPGYSRARLFADMDAWGYHYRLGSARAWFEQDAEDARAWLRRHGLIDAEDRPCG</sequence>
<reference evidence="1 2" key="1">
    <citation type="submission" date="2018-04" db="EMBL/GenBank/DDBJ databases">
        <title>Genomic Encyclopedia of Type Strains, Phase IV (KMG-IV): sequencing the most valuable type-strain genomes for metagenomic binning, comparative biology and taxonomic classification.</title>
        <authorList>
            <person name="Goeker M."/>
        </authorList>
    </citation>
    <scope>NUCLEOTIDE SEQUENCE [LARGE SCALE GENOMIC DNA]</scope>
    <source>
        <strain evidence="1 2">DSM 104150</strain>
    </source>
</reference>
<proteinExistence type="predicted"/>